<dbReference type="GO" id="GO:0030894">
    <property type="term" value="C:replisome"/>
    <property type="evidence" value="ECO:0007669"/>
    <property type="project" value="TreeGrafter"/>
</dbReference>
<dbReference type="GO" id="GO:0006281">
    <property type="term" value="P:DNA repair"/>
    <property type="evidence" value="ECO:0007669"/>
    <property type="project" value="UniProtKB-KW"/>
</dbReference>
<dbReference type="Gene3D" id="1.10.10.10">
    <property type="entry name" value="Winged helix-like DNA-binding domain superfamily/Winged helix DNA-binding domain"/>
    <property type="match status" value="1"/>
</dbReference>
<protein>
    <recommendedName>
        <fullName evidence="16">DNA helicase RecQ</fullName>
        <ecNumber evidence="16">5.6.2.4</ecNumber>
    </recommendedName>
</protein>
<dbReference type="SMART" id="SM00490">
    <property type="entry name" value="HELICc"/>
    <property type="match status" value="1"/>
</dbReference>
<evidence type="ECO:0000259" key="19">
    <source>
        <dbReference type="PROSITE" id="PS51194"/>
    </source>
</evidence>
<proteinExistence type="inferred from homology"/>
<keyword evidence="21" id="KW-1185">Reference proteome</keyword>
<feature type="domain" description="Helicase C-terminal" evidence="19">
    <location>
        <begin position="216"/>
        <end position="367"/>
    </location>
</feature>
<dbReference type="GO" id="GO:0009432">
    <property type="term" value="P:SOS response"/>
    <property type="evidence" value="ECO:0007669"/>
    <property type="project" value="UniProtKB-UniRule"/>
</dbReference>
<keyword evidence="14" id="KW-0413">Isomerase</keyword>
<dbReference type="InterPro" id="IPR018982">
    <property type="entry name" value="RQC_domain"/>
</dbReference>
<feature type="domain" description="Helicase ATP-binding" evidence="18">
    <location>
        <begin position="27"/>
        <end position="195"/>
    </location>
</feature>
<evidence type="ECO:0000313" key="20">
    <source>
        <dbReference type="EMBL" id="ASP47368.1"/>
    </source>
</evidence>
<dbReference type="InterPro" id="IPR004589">
    <property type="entry name" value="DNA_helicase_ATP-dep_RecQ"/>
</dbReference>
<evidence type="ECO:0000256" key="12">
    <source>
        <dbReference type="ARBA" id="ARBA00023172"/>
    </source>
</evidence>
<dbReference type="InterPro" id="IPR032284">
    <property type="entry name" value="RecQ_Zn-bd"/>
</dbReference>
<dbReference type="GO" id="GO:0006310">
    <property type="term" value="P:DNA recombination"/>
    <property type="evidence" value="ECO:0007669"/>
    <property type="project" value="UniProtKB-UniRule"/>
</dbReference>
<dbReference type="AlphaFoldDB" id="A0A222G633"/>
<evidence type="ECO:0000256" key="5">
    <source>
        <dbReference type="ARBA" id="ARBA00022741"/>
    </source>
</evidence>
<evidence type="ECO:0000256" key="14">
    <source>
        <dbReference type="ARBA" id="ARBA00023235"/>
    </source>
</evidence>
<dbReference type="Pfam" id="PF16124">
    <property type="entry name" value="RecQ_Zn_bind"/>
    <property type="match status" value="1"/>
</dbReference>
<dbReference type="InterPro" id="IPR027417">
    <property type="entry name" value="P-loop_NTPase"/>
</dbReference>
<dbReference type="PANTHER" id="PTHR13710">
    <property type="entry name" value="DNA HELICASE RECQ FAMILY MEMBER"/>
    <property type="match status" value="1"/>
</dbReference>
<dbReference type="PANTHER" id="PTHR13710:SF105">
    <property type="entry name" value="ATP-DEPENDENT DNA HELICASE Q1"/>
    <property type="match status" value="1"/>
</dbReference>
<evidence type="ECO:0000256" key="16">
    <source>
        <dbReference type="NCBIfam" id="TIGR01389"/>
    </source>
</evidence>
<dbReference type="EC" id="5.6.2.4" evidence="16"/>
<dbReference type="Pfam" id="PF00271">
    <property type="entry name" value="Helicase_C"/>
    <property type="match status" value="1"/>
</dbReference>
<accession>A0A222G633</accession>
<keyword evidence="5" id="KW-0547">Nucleotide-binding</keyword>
<keyword evidence="10" id="KW-0067">ATP-binding</keyword>
<dbReference type="InterPro" id="IPR036388">
    <property type="entry name" value="WH-like_DNA-bd_sf"/>
</dbReference>
<dbReference type="InterPro" id="IPR011545">
    <property type="entry name" value="DEAD/DEAH_box_helicase_dom"/>
</dbReference>
<dbReference type="GO" id="GO:0005737">
    <property type="term" value="C:cytoplasm"/>
    <property type="evidence" value="ECO:0007669"/>
    <property type="project" value="TreeGrafter"/>
</dbReference>
<dbReference type="FunFam" id="3.40.50.300:FF:000156">
    <property type="entry name" value="ATP-dependent DNA helicase recQ"/>
    <property type="match status" value="1"/>
</dbReference>
<dbReference type="GO" id="GO:0005524">
    <property type="term" value="F:ATP binding"/>
    <property type="evidence" value="ECO:0007669"/>
    <property type="project" value="UniProtKB-KW"/>
</dbReference>
<dbReference type="PROSITE" id="PS51194">
    <property type="entry name" value="HELICASE_CTER"/>
    <property type="match status" value="1"/>
</dbReference>
<dbReference type="InterPro" id="IPR010997">
    <property type="entry name" value="HRDC-like_sf"/>
</dbReference>
<dbReference type="SMART" id="SM00341">
    <property type="entry name" value="HRDC"/>
    <property type="match status" value="1"/>
</dbReference>
<keyword evidence="9" id="KW-0862">Zinc</keyword>
<dbReference type="RefSeq" id="WP_081149984.1">
    <property type="nucleotide sequence ID" value="NZ_CP020465.1"/>
</dbReference>
<dbReference type="GO" id="GO:0043138">
    <property type="term" value="F:3'-5' DNA helicase activity"/>
    <property type="evidence" value="ECO:0007669"/>
    <property type="project" value="UniProtKB-EC"/>
</dbReference>
<evidence type="ECO:0000256" key="9">
    <source>
        <dbReference type="ARBA" id="ARBA00022833"/>
    </source>
</evidence>
<dbReference type="SMART" id="SM00956">
    <property type="entry name" value="RQC"/>
    <property type="match status" value="1"/>
</dbReference>
<keyword evidence="8 20" id="KW-0347">Helicase</keyword>
<dbReference type="GO" id="GO:0006260">
    <property type="term" value="P:DNA replication"/>
    <property type="evidence" value="ECO:0007669"/>
    <property type="project" value="InterPro"/>
</dbReference>
<evidence type="ECO:0000256" key="7">
    <source>
        <dbReference type="ARBA" id="ARBA00022801"/>
    </source>
</evidence>
<dbReference type="Gene3D" id="1.10.150.80">
    <property type="entry name" value="HRDC domain"/>
    <property type="match status" value="1"/>
</dbReference>
<dbReference type="Pfam" id="PF09382">
    <property type="entry name" value="RQC"/>
    <property type="match status" value="1"/>
</dbReference>
<evidence type="ECO:0000256" key="3">
    <source>
        <dbReference type="ARBA" id="ARBA00005446"/>
    </source>
</evidence>
<dbReference type="GO" id="GO:0046872">
    <property type="term" value="F:metal ion binding"/>
    <property type="evidence" value="ECO:0007669"/>
    <property type="project" value="UniProtKB-KW"/>
</dbReference>
<evidence type="ECO:0000256" key="1">
    <source>
        <dbReference type="ARBA" id="ARBA00001946"/>
    </source>
</evidence>
<keyword evidence="6" id="KW-0227">DNA damage</keyword>
<keyword evidence="11" id="KW-0238">DNA-binding</keyword>
<dbReference type="GO" id="GO:0016787">
    <property type="term" value="F:hydrolase activity"/>
    <property type="evidence" value="ECO:0007669"/>
    <property type="project" value="UniProtKB-KW"/>
</dbReference>
<dbReference type="GO" id="GO:0009378">
    <property type="term" value="F:four-way junction helicase activity"/>
    <property type="evidence" value="ECO:0007669"/>
    <property type="project" value="TreeGrafter"/>
</dbReference>
<dbReference type="InterPro" id="IPR014001">
    <property type="entry name" value="Helicase_ATP-bd"/>
</dbReference>
<dbReference type="NCBIfam" id="TIGR01389">
    <property type="entry name" value="recQ"/>
    <property type="match status" value="1"/>
</dbReference>
<evidence type="ECO:0000256" key="10">
    <source>
        <dbReference type="ARBA" id="ARBA00022840"/>
    </source>
</evidence>
<comment type="cofactor">
    <cofactor evidence="1">
        <name>Mg(2+)</name>
        <dbReference type="ChEBI" id="CHEBI:18420"/>
    </cofactor>
</comment>
<dbReference type="SMART" id="SM00487">
    <property type="entry name" value="DEXDc"/>
    <property type="match status" value="1"/>
</dbReference>
<dbReference type="CDD" id="cd17920">
    <property type="entry name" value="DEXHc_RecQ"/>
    <property type="match status" value="1"/>
</dbReference>
<evidence type="ECO:0000256" key="8">
    <source>
        <dbReference type="ARBA" id="ARBA00022806"/>
    </source>
</evidence>
<evidence type="ECO:0000256" key="2">
    <source>
        <dbReference type="ARBA" id="ARBA00001947"/>
    </source>
</evidence>
<dbReference type="GO" id="GO:0043590">
    <property type="term" value="C:bacterial nucleoid"/>
    <property type="evidence" value="ECO:0007669"/>
    <property type="project" value="TreeGrafter"/>
</dbReference>
<reference evidence="20 21" key="1">
    <citation type="submission" date="2017-08" db="EMBL/GenBank/DDBJ databases">
        <title>Complete genome of Colwellia sp. NB097-1, a psychrophile bacterium ioslated from Bering Sea.</title>
        <authorList>
            <person name="Chen X."/>
        </authorList>
    </citation>
    <scope>NUCLEOTIDE SEQUENCE [LARGE SCALE GENOMIC DNA]</scope>
    <source>
        <strain evidence="20 21">NB097-1</strain>
    </source>
</reference>
<gene>
    <name evidence="20" type="primary">recQ</name>
    <name evidence="20" type="ORF">B5D82_06080</name>
</gene>
<dbReference type="Proteomes" id="UP000202259">
    <property type="component" value="Chromosome"/>
</dbReference>
<evidence type="ECO:0000256" key="4">
    <source>
        <dbReference type="ARBA" id="ARBA00022723"/>
    </source>
</evidence>
<dbReference type="PROSITE" id="PS51192">
    <property type="entry name" value="HELICASE_ATP_BIND_1"/>
    <property type="match status" value="1"/>
</dbReference>
<feature type="domain" description="HRDC" evidence="17">
    <location>
        <begin position="527"/>
        <end position="598"/>
    </location>
</feature>
<evidence type="ECO:0000313" key="21">
    <source>
        <dbReference type="Proteomes" id="UP000202259"/>
    </source>
</evidence>
<keyword evidence="4" id="KW-0479">Metal-binding</keyword>
<keyword evidence="12" id="KW-0233">DNA recombination</keyword>
<sequence>MDINTAKSVLQNTFGYTDFRHQQASIISELINGADVFTLMPTGGGKSLCYQIPAIVLQGVGIVVSPLIALMKDQVDALKLQGVKAEFLNSSQDYEEQRRVEQLITSGNVDLLYVAPERLLSDYFLSLLDRVTIALFAFDEAHCVSQWGHDFRPEYQKLSIIGHRYPNTPKIALTATADMKTRDEIVQVLNLTGAKTFVHSFDRPNIQYRISEQKNSKEQLLRFINTEHEKDAGIVYCLSRKSVESTALWLTEQGKTALPYHAGLASDLKDNNQQRFLREDGIIIVATIAFGMGIDKPDVRFVAHLNLPKSIEAYYQETGRAGRDGMPANTWLAYGMQDVIKLKQMASQSDGNEQFKFITQRKIDALLGYCEVSSCRRQVLLNYFGETLAEPCGNCDNCLNPPVTWDGTSAARKALSTVYRTGQRFGVGHQIDVLTGKKTPKITSLNHDQLSTYNIGSELTAMEWQTVFRQLISMGYLAVEMDYGVLKLTEKARPLLKGECAIQLKVQKYKKPKQAQNKKKSIECDLSAGEQINFEKLKQQRSLWAKERNVPAYVVFHDATLMDIARINPKNSNQLLEVNGLGKTKLELYGQKIIALLT</sequence>
<dbReference type="FunFam" id="3.40.50.300:FF:000296">
    <property type="entry name" value="ATP-dependent DNA helicase RecQ"/>
    <property type="match status" value="1"/>
</dbReference>
<evidence type="ECO:0000259" key="18">
    <source>
        <dbReference type="PROSITE" id="PS51192"/>
    </source>
</evidence>
<dbReference type="Gene3D" id="3.40.50.300">
    <property type="entry name" value="P-loop containing nucleotide triphosphate hydrolases"/>
    <property type="match status" value="2"/>
</dbReference>
<keyword evidence="13" id="KW-0234">DNA repair</keyword>
<comment type="cofactor">
    <cofactor evidence="2">
        <name>Zn(2+)</name>
        <dbReference type="ChEBI" id="CHEBI:29105"/>
    </cofactor>
</comment>
<dbReference type="SUPFAM" id="SSF52540">
    <property type="entry name" value="P-loop containing nucleoside triphosphate hydrolases"/>
    <property type="match status" value="2"/>
</dbReference>
<name>A0A222G633_9GAMM</name>
<dbReference type="InterPro" id="IPR006293">
    <property type="entry name" value="DNA_helicase_ATP-dep_RecQ_bac"/>
</dbReference>
<evidence type="ECO:0000256" key="6">
    <source>
        <dbReference type="ARBA" id="ARBA00022763"/>
    </source>
</evidence>
<dbReference type="PROSITE" id="PS50967">
    <property type="entry name" value="HRDC"/>
    <property type="match status" value="1"/>
</dbReference>
<dbReference type="InterPro" id="IPR002121">
    <property type="entry name" value="HRDC_dom"/>
</dbReference>
<evidence type="ECO:0000259" key="17">
    <source>
        <dbReference type="PROSITE" id="PS50967"/>
    </source>
</evidence>
<keyword evidence="7" id="KW-0378">Hydrolase</keyword>
<dbReference type="SUPFAM" id="SSF47819">
    <property type="entry name" value="HRDC-like"/>
    <property type="match status" value="1"/>
</dbReference>
<dbReference type="EMBL" id="CP020465">
    <property type="protein sequence ID" value="ASP47368.1"/>
    <property type="molecule type" value="Genomic_DNA"/>
</dbReference>
<comment type="catalytic activity">
    <reaction evidence="15">
        <text>Couples ATP hydrolysis with the unwinding of duplex DNA by translocating in the 3'-5' direction.</text>
        <dbReference type="EC" id="5.6.2.4"/>
    </reaction>
</comment>
<dbReference type="FunFam" id="1.10.10.10:FF:000175">
    <property type="entry name" value="ATP-dependent DNA helicase RecQ"/>
    <property type="match status" value="1"/>
</dbReference>
<evidence type="ECO:0000256" key="11">
    <source>
        <dbReference type="ARBA" id="ARBA00023125"/>
    </source>
</evidence>
<dbReference type="CDD" id="cd18794">
    <property type="entry name" value="SF2_C_RecQ"/>
    <property type="match status" value="1"/>
</dbReference>
<dbReference type="NCBIfam" id="TIGR00614">
    <property type="entry name" value="recQ_fam"/>
    <property type="match status" value="1"/>
</dbReference>
<dbReference type="GO" id="GO:0003677">
    <property type="term" value="F:DNA binding"/>
    <property type="evidence" value="ECO:0007669"/>
    <property type="project" value="UniProtKB-KW"/>
</dbReference>
<dbReference type="OrthoDB" id="9760034at2"/>
<dbReference type="Pfam" id="PF00270">
    <property type="entry name" value="DEAD"/>
    <property type="match status" value="1"/>
</dbReference>
<evidence type="ECO:0000256" key="15">
    <source>
        <dbReference type="ARBA" id="ARBA00034617"/>
    </source>
</evidence>
<evidence type="ECO:0000256" key="13">
    <source>
        <dbReference type="ARBA" id="ARBA00023204"/>
    </source>
</evidence>
<organism evidence="20 21">
    <name type="scientific">Cognaticolwellia beringensis</name>
    <dbReference type="NCBI Taxonomy" id="1967665"/>
    <lineage>
        <taxon>Bacteria</taxon>
        <taxon>Pseudomonadati</taxon>
        <taxon>Pseudomonadota</taxon>
        <taxon>Gammaproteobacteria</taxon>
        <taxon>Alteromonadales</taxon>
        <taxon>Colwelliaceae</taxon>
        <taxon>Cognaticolwellia</taxon>
    </lineage>
</organism>
<dbReference type="InterPro" id="IPR044876">
    <property type="entry name" value="HRDC_dom_sf"/>
</dbReference>
<comment type="similarity">
    <text evidence="3">Belongs to the helicase family. RecQ subfamily.</text>
</comment>
<dbReference type="Pfam" id="PF00570">
    <property type="entry name" value="HRDC"/>
    <property type="match status" value="1"/>
</dbReference>
<dbReference type="KEGG" id="cber:B5D82_06080"/>
<dbReference type="InterPro" id="IPR001650">
    <property type="entry name" value="Helicase_C-like"/>
</dbReference>